<feature type="transmembrane region" description="Helical" evidence="1">
    <location>
        <begin position="84"/>
        <end position="108"/>
    </location>
</feature>
<reference evidence="2 3" key="1">
    <citation type="submission" date="2023-12" db="EMBL/GenBank/DDBJ databases">
        <title>Sinomonas terricola sp. nov, isolated from litchi orchard soil in Guangdong, PR China.</title>
        <authorList>
            <person name="Jiaxin W."/>
            <person name="Yang Z."/>
            <person name="Honghui Z."/>
        </authorList>
    </citation>
    <scope>NUCLEOTIDE SEQUENCE [LARGE SCALE GENOMIC DNA]</scope>
    <source>
        <strain evidence="2 3">JGH33</strain>
    </source>
</reference>
<evidence type="ECO:0008006" key="4">
    <source>
        <dbReference type="Google" id="ProtNLM"/>
    </source>
</evidence>
<sequence>MERSEVADNTAPDIEYSPSSRGRGIGRIIVAVYGIFAVSASARAGYQILTKFSEAPFAYILSAVAAVVYIVATVAMARRGVPSWYVTLGAVLVELVGVLVVGTLSILAPQDFAQDTVWSVYGRGYGFVPLVLPFIGLAWLYTNRPRKVEHAAGR</sequence>
<feature type="transmembrane region" description="Helical" evidence="1">
    <location>
        <begin position="120"/>
        <end position="141"/>
    </location>
</feature>
<gene>
    <name evidence="2" type="ORF">SPF06_07590</name>
</gene>
<evidence type="ECO:0000313" key="3">
    <source>
        <dbReference type="Proteomes" id="UP001304769"/>
    </source>
</evidence>
<keyword evidence="1" id="KW-0812">Transmembrane</keyword>
<comment type="caution">
    <text evidence="2">The sequence shown here is derived from an EMBL/GenBank/DDBJ whole genome shotgun (WGS) entry which is preliminary data.</text>
</comment>
<evidence type="ECO:0000256" key="1">
    <source>
        <dbReference type="SAM" id="Phobius"/>
    </source>
</evidence>
<dbReference type="RefSeq" id="WP_323278420.1">
    <property type="nucleotide sequence ID" value="NZ_JAYGGQ010000004.1"/>
</dbReference>
<keyword evidence="3" id="KW-1185">Reference proteome</keyword>
<organism evidence="2 3">
    <name type="scientific">Sinomonas terricola</name>
    <dbReference type="NCBI Taxonomy" id="3110330"/>
    <lineage>
        <taxon>Bacteria</taxon>
        <taxon>Bacillati</taxon>
        <taxon>Actinomycetota</taxon>
        <taxon>Actinomycetes</taxon>
        <taxon>Micrococcales</taxon>
        <taxon>Micrococcaceae</taxon>
        <taxon>Sinomonas</taxon>
    </lineage>
</organism>
<dbReference type="EMBL" id="JAYGGQ010000004">
    <property type="protein sequence ID" value="MEA5454581.1"/>
    <property type="molecule type" value="Genomic_DNA"/>
</dbReference>
<name>A0ABU5T620_9MICC</name>
<keyword evidence="1" id="KW-0472">Membrane</keyword>
<feature type="transmembrane region" description="Helical" evidence="1">
    <location>
        <begin position="25"/>
        <end position="45"/>
    </location>
</feature>
<protein>
    <recommendedName>
        <fullName evidence="4">Integral membrane protein</fullName>
    </recommendedName>
</protein>
<dbReference type="Proteomes" id="UP001304769">
    <property type="component" value="Unassembled WGS sequence"/>
</dbReference>
<proteinExistence type="predicted"/>
<evidence type="ECO:0000313" key="2">
    <source>
        <dbReference type="EMBL" id="MEA5454581.1"/>
    </source>
</evidence>
<keyword evidence="1" id="KW-1133">Transmembrane helix</keyword>
<feature type="transmembrane region" description="Helical" evidence="1">
    <location>
        <begin position="57"/>
        <end position="77"/>
    </location>
</feature>
<accession>A0ABU5T620</accession>